<dbReference type="EMBL" id="JABFCZ010000008">
    <property type="protein sequence ID" value="MBD1546336.1"/>
    <property type="molecule type" value="Genomic_DNA"/>
</dbReference>
<gene>
    <name evidence="2" type="ORF">HK439_08685</name>
</gene>
<comment type="caution">
    <text evidence="2">The sequence shown here is derived from an EMBL/GenBank/DDBJ whole genome shotgun (WGS) entry which is preliminary data.</text>
</comment>
<dbReference type="Gene3D" id="3.40.50.1240">
    <property type="entry name" value="Phosphoglycerate mutase-like"/>
    <property type="match status" value="1"/>
</dbReference>
<protein>
    <submittedName>
        <fullName evidence="2">Histidine phosphatase family protein</fullName>
    </submittedName>
</protein>
<dbReference type="SUPFAM" id="SSF53254">
    <property type="entry name" value="Phosphoglycerate mutase-like"/>
    <property type="match status" value="1"/>
</dbReference>
<keyword evidence="1" id="KW-0378">Hydrolase</keyword>
<dbReference type="PANTHER" id="PTHR20935">
    <property type="entry name" value="PHOSPHOGLYCERATE MUTASE-RELATED"/>
    <property type="match status" value="1"/>
</dbReference>
<dbReference type="AlphaFoldDB" id="A0A926S5C5"/>
<accession>A0A926S5C5</accession>
<dbReference type="PANTHER" id="PTHR20935:SF0">
    <property type="entry name" value="SERINE_THREONINE-PROTEIN PHOSPHATASE PGAM5, MITOCHONDRIAL"/>
    <property type="match status" value="1"/>
</dbReference>
<dbReference type="InterPro" id="IPR029033">
    <property type="entry name" value="His_PPase_superfam"/>
</dbReference>
<organism evidence="2 3">
    <name type="scientific">Roseibium aggregatum</name>
    <dbReference type="NCBI Taxonomy" id="187304"/>
    <lineage>
        <taxon>Bacteria</taxon>
        <taxon>Pseudomonadati</taxon>
        <taxon>Pseudomonadota</taxon>
        <taxon>Alphaproteobacteria</taxon>
        <taxon>Hyphomicrobiales</taxon>
        <taxon>Stappiaceae</taxon>
        <taxon>Roseibium</taxon>
    </lineage>
</organism>
<evidence type="ECO:0000313" key="2">
    <source>
        <dbReference type="EMBL" id="MBD1546336.1"/>
    </source>
</evidence>
<dbReference type="CDD" id="cd07067">
    <property type="entry name" value="HP_PGM_like"/>
    <property type="match status" value="1"/>
</dbReference>
<reference evidence="2" key="1">
    <citation type="submission" date="2020-05" db="EMBL/GenBank/DDBJ databases">
        <title>Identification of trans-AT polyketide cluster in two marine bacteria, producers of a novel glutaramide-containing polyketide sesbanimide D and analogs.</title>
        <authorList>
            <person name="Kacar D."/>
            <person name="Rodriguez P."/>
            <person name="Canedo L."/>
            <person name="Gonzalez E."/>
            <person name="Galan B."/>
            <person name="De La Calle F."/>
            <person name="Garcia J.L."/>
        </authorList>
    </citation>
    <scope>NUCLEOTIDE SEQUENCE</scope>
    <source>
        <strain evidence="2">PHM038</strain>
    </source>
</reference>
<evidence type="ECO:0000313" key="3">
    <source>
        <dbReference type="Proteomes" id="UP000598467"/>
    </source>
</evidence>
<dbReference type="Pfam" id="PF00300">
    <property type="entry name" value="His_Phos_1"/>
    <property type="match status" value="1"/>
</dbReference>
<dbReference type="RefSeq" id="WP_190291006.1">
    <property type="nucleotide sequence ID" value="NZ_JABFCZ010000008.1"/>
</dbReference>
<dbReference type="InterPro" id="IPR051021">
    <property type="entry name" value="Mito_Ser/Thr_phosphatase"/>
</dbReference>
<dbReference type="SMART" id="SM00855">
    <property type="entry name" value="PGAM"/>
    <property type="match status" value="1"/>
</dbReference>
<evidence type="ECO:0000256" key="1">
    <source>
        <dbReference type="ARBA" id="ARBA00022801"/>
    </source>
</evidence>
<dbReference type="GO" id="GO:0016787">
    <property type="term" value="F:hydrolase activity"/>
    <property type="evidence" value="ECO:0007669"/>
    <property type="project" value="UniProtKB-KW"/>
</dbReference>
<dbReference type="Proteomes" id="UP000598467">
    <property type="component" value="Unassembled WGS sequence"/>
</dbReference>
<dbReference type="InterPro" id="IPR013078">
    <property type="entry name" value="His_Pase_superF_clade-1"/>
</dbReference>
<proteinExistence type="predicted"/>
<name>A0A926S5C5_9HYPH</name>
<sequence length="220" mass="25008">MQELILIRHAQASFGADNYDLLSDLGHTQSEWLGELLAGYGLKPDRLATGTLRRHKETLDGIRKAFGDLPETEEYAGFNEYDFSGLLNAHHGGEAPEHLHKDQKAHFQALRQTLAAWQRDEIDNPPEMFSEFASRVEDARRKTCRPGAKRVLAVTSGGPIAEILGAALRMPLDSRVEFNMQVKNTSITRFIFNERVFYLHSFNETPHLDRLDRVAQRTYS</sequence>